<proteinExistence type="inferred from homology"/>
<dbReference type="InterPro" id="IPR011048">
    <property type="entry name" value="Haem_d1_sf"/>
</dbReference>
<evidence type="ECO:0000313" key="5">
    <source>
        <dbReference type="Proteomes" id="UP000597338"/>
    </source>
</evidence>
<sequence>MKTQIAFLLITLPTMIFAQHHPIDLLIGTYTDNGKSKGIYVYAFDPATGSATLKNTAASENPSFLTFSTDGKYVYAVNENGAGRGAASAFTYEKATGKLKLLNQQLTQGDAPCHITTDKGGTHVIASNYTGGSISVFAIERDGSLGPLKQLIQHTGSGPDKTRQQEPHVHSAFFTPDERRIYVQDLGTDKINIYDFQPTNADHPLVPATPPFVKSAPGGGPRHIAQSADGSVVYLVQEMTAKVMVYRQQNEQLKAVQEVEINEEGFSGKNGAADIKLSPDGKFLYASNRGDANTLAIYRVSVDGTLVKVGNQSVLGRVPRNFAISPDGRYLLVANQNTDEVVVFARNTETGMLTDTQHRIAVPAPVCLVF</sequence>
<dbReference type="PANTHER" id="PTHR30344:SF1">
    <property type="entry name" value="6-PHOSPHOGLUCONOLACTONASE"/>
    <property type="match status" value="1"/>
</dbReference>
<keyword evidence="2" id="KW-0313">Glucose metabolism</keyword>
<dbReference type="InterPro" id="IPR015943">
    <property type="entry name" value="WD40/YVTN_repeat-like_dom_sf"/>
</dbReference>
<dbReference type="PANTHER" id="PTHR30344">
    <property type="entry name" value="6-PHOSPHOGLUCONOLACTONASE-RELATED"/>
    <property type="match status" value="1"/>
</dbReference>
<dbReference type="Proteomes" id="UP000597338">
    <property type="component" value="Unassembled WGS sequence"/>
</dbReference>
<feature type="signal peptide" evidence="3">
    <location>
        <begin position="1"/>
        <end position="18"/>
    </location>
</feature>
<organism evidence="4 5">
    <name type="scientific">Parapedobacter defluvii</name>
    <dbReference type="NCBI Taxonomy" id="2045106"/>
    <lineage>
        <taxon>Bacteria</taxon>
        <taxon>Pseudomonadati</taxon>
        <taxon>Bacteroidota</taxon>
        <taxon>Sphingobacteriia</taxon>
        <taxon>Sphingobacteriales</taxon>
        <taxon>Sphingobacteriaceae</taxon>
        <taxon>Parapedobacter</taxon>
    </lineage>
</organism>
<dbReference type="InterPro" id="IPR050282">
    <property type="entry name" value="Cycloisomerase_2"/>
</dbReference>
<reference evidence="5" key="1">
    <citation type="journal article" date="2019" name="Int. J. Syst. Evol. Microbiol.">
        <title>The Global Catalogue of Microorganisms (GCM) 10K type strain sequencing project: providing services to taxonomists for standard genome sequencing and annotation.</title>
        <authorList>
            <consortium name="The Broad Institute Genomics Platform"/>
            <consortium name="The Broad Institute Genome Sequencing Center for Infectious Disease"/>
            <person name="Wu L."/>
            <person name="Ma J."/>
        </authorList>
    </citation>
    <scope>NUCLEOTIDE SEQUENCE [LARGE SCALE GENOMIC DNA]</scope>
    <source>
        <strain evidence="5">CGMCC 1.15342</strain>
    </source>
</reference>
<dbReference type="InterPro" id="IPR019405">
    <property type="entry name" value="Lactonase_7-beta_prop"/>
</dbReference>
<dbReference type="SUPFAM" id="SSF51004">
    <property type="entry name" value="C-terminal (heme d1) domain of cytochrome cd1-nitrite reductase"/>
    <property type="match status" value="1"/>
</dbReference>
<comment type="caution">
    <text evidence="4">The sequence shown here is derived from an EMBL/GenBank/DDBJ whole genome shotgun (WGS) entry which is preliminary data.</text>
</comment>
<feature type="chain" id="PRO_5046302115" evidence="3">
    <location>
        <begin position="19"/>
        <end position="370"/>
    </location>
</feature>
<evidence type="ECO:0000313" key="4">
    <source>
        <dbReference type="EMBL" id="GGC45085.1"/>
    </source>
</evidence>
<keyword evidence="3" id="KW-0732">Signal</keyword>
<evidence type="ECO:0000256" key="1">
    <source>
        <dbReference type="ARBA" id="ARBA00005564"/>
    </source>
</evidence>
<accession>A0ABQ1MR23</accession>
<evidence type="ECO:0000256" key="3">
    <source>
        <dbReference type="SAM" id="SignalP"/>
    </source>
</evidence>
<dbReference type="Pfam" id="PF10282">
    <property type="entry name" value="Lactonase"/>
    <property type="match status" value="1"/>
</dbReference>
<dbReference type="RefSeq" id="WP_229717694.1">
    <property type="nucleotide sequence ID" value="NZ_BMIK01000022.1"/>
</dbReference>
<gene>
    <name evidence="4" type="ORF">GCM10011386_41710</name>
</gene>
<evidence type="ECO:0000256" key="2">
    <source>
        <dbReference type="ARBA" id="ARBA00022526"/>
    </source>
</evidence>
<dbReference type="EMBL" id="BMIK01000022">
    <property type="protein sequence ID" value="GGC45085.1"/>
    <property type="molecule type" value="Genomic_DNA"/>
</dbReference>
<keyword evidence="2" id="KW-0119">Carbohydrate metabolism</keyword>
<keyword evidence="5" id="KW-1185">Reference proteome</keyword>
<protein>
    <submittedName>
        <fullName evidence="4">3-carboxymuconate cyclase</fullName>
    </submittedName>
</protein>
<dbReference type="Gene3D" id="2.130.10.10">
    <property type="entry name" value="YVTN repeat-like/Quinoprotein amine dehydrogenase"/>
    <property type="match status" value="1"/>
</dbReference>
<name>A0ABQ1MR23_9SPHI</name>
<comment type="similarity">
    <text evidence="1">Belongs to the cycloisomerase 2 family.</text>
</comment>